<dbReference type="KEGG" id="srub:C2R22_15665"/>
<feature type="coiled-coil region" evidence="1">
    <location>
        <begin position="44"/>
        <end position="78"/>
    </location>
</feature>
<evidence type="ECO:0000313" key="2">
    <source>
        <dbReference type="EMBL" id="AUV82898.1"/>
    </source>
</evidence>
<reference evidence="2 3" key="1">
    <citation type="submission" date="2018-01" db="EMBL/GenBank/DDBJ databases">
        <title>Complete genome sequence of Salinigranum rubrum GX10T, an extremely halophilic archaeon isolated from a marine solar saltern.</title>
        <authorList>
            <person name="Han S."/>
        </authorList>
    </citation>
    <scope>NUCLEOTIDE SEQUENCE [LARGE SCALE GENOMIC DNA]</scope>
    <source>
        <strain evidence="2 3">GX10</strain>
    </source>
</reference>
<accession>A0A2I8VLV8</accession>
<dbReference type="Proteomes" id="UP000236584">
    <property type="component" value="Chromosome"/>
</dbReference>
<organism evidence="2 3">
    <name type="scientific">Salinigranum rubrum</name>
    <dbReference type="NCBI Taxonomy" id="755307"/>
    <lineage>
        <taxon>Archaea</taxon>
        <taxon>Methanobacteriati</taxon>
        <taxon>Methanobacteriota</taxon>
        <taxon>Stenosarchaea group</taxon>
        <taxon>Halobacteria</taxon>
        <taxon>Halobacteriales</taxon>
        <taxon>Haloferacaceae</taxon>
        <taxon>Salinigranum</taxon>
    </lineage>
</organism>
<evidence type="ECO:0000313" key="3">
    <source>
        <dbReference type="Proteomes" id="UP000236584"/>
    </source>
</evidence>
<keyword evidence="1" id="KW-0175">Coiled coil</keyword>
<dbReference type="EMBL" id="CP026309">
    <property type="protein sequence ID" value="AUV82898.1"/>
    <property type="molecule type" value="Genomic_DNA"/>
</dbReference>
<protein>
    <submittedName>
        <fullName evidence="2">Uncharacterized protein</fullName>
    </submittedName>
</protein>
<evidence type="ECO:0000256" key="1">
    <source>
        <dbReference type="SAM" id="Coils"/>
    </source>
</evidence>
<keyword evidence="3" id="KW-1185">Reference proteome</keyword>
<gene>
    <name evidence="2" type="ORF">C2R22_15665</name>
</gene>
<dbReference type="AlphaFoldDB" id="A0A2I8VLV8"/>
<proteinExistence type="predicted"/>
<sequence>MNSVQAVDRSHIPTRPLITAYFQYRVDDFEDRIDCFEERDTLPDEDMRVAIAKARSELKQLKKERDAELARLKEEEQVILDEHSSVNMAVIIDALEN</sequence>
<name>A0A2I8VLV8_9EURY</name>